<gene>
    <name evidence="2" type="ORF">JCM14722_11290</name>
</gene>
<dbReference type="RefSeq" id="WP_264983646.1">
    <property type="nucleotide sequence ID" value="NZ_AP026708.1"/>
</dbReference>
<feature type="compositionally biased region" description="Gly residues" evidence="1">
    <location>
        <begin position="1"/>
        <end position="16"/>
    </location>
</feature>
<protein>
    <submittedName>
        <fullName evidence="2">Uncharacterized protein</fullName>
    </submittedName>
</protein>
<evidence type="ECO:0000313" key="3">
    <source>
        <dbReference type="Proteomes" id="UP001061361"/>
    </source>
</evidence>
<name>A0ABM8AQ98_9BACT</name>
<evidence type="ECO:0000313" key="2">
    <source>
        <dbReference type="EMBL" id="BDQ33587.1"/>
    </source>
</evidence>
<proteinExistence type="predicted"/>
<feature type="region of interest" description="Disordered" evidence="1">
    <location>
        <begin position="1"/>
        <end position="31"/>
    </location>
</feature>
<reference evidence="2" key="1">
    <citation type="submission" date="2022-08" db="EMBL/GenBank/DDBJ databases">
        <title>Genome Sequence of the sulphate-reducing bacterium, Pseudodesulfovibrio portus JCM14722.</title>
        <authorList>
            <person name="Kondo R."/>
            <person name="Kataoka T."/>
        </authorList>
    </citation>
    <scope>NUCLEOTIDE SEQUENCE</scope>
    <source>
        <strain evidence="2">JCM 14722</strain>
    </source>
</reference>
<organism evidence="2 3">
    <name type="scientific">Pseudodesulfovibrio portus</name>
    <dbReference type="NCBI Taxonomy" id="231439"/>
    <lineage>
        <taxon>Bacteria</taxon>
        <taxon>Pseudomonadati</taxon>
        <taxon>Thermodesulfobacteriota</taxon>
        <taxon>Desulfovibrionia</taxon>
        <taxon>Desulfovibrionales</taxon>
        <taxon>Desulfovibrionaceae</taxon>
    </lineage>
</organism>
<dbReference type="Proteomes" id="UP001061361">
    <property type="component" value="Chromosome"/>
</dbReference>
<accession>A0ABM8AQ98</accession>
<evidence type="ECO:0000256" key="1">
    <source>
        <dbReference type="SAM" id="MobiDB-lite"/>
    </source>
</evidence>
<sequence length="355" mass="37004">MPFGSTGIGGVGGGSMAGSNRSTPSGFGSSRGGDIVSQINDILGGSWSTSGNRAYTVDRAGNVIQIGSPSRMGGMQTTARGYQLGTGIGDTGAINWRGGLLSSVASPFYQAHYSNRQRNIRDRAARKRTAEARDRATLATKDPFSRIMGTKAAYKGDLPELESYLGGPSAMRQTHNTGGMWGSMFDTRGDDVQTSHEDRAELQASGHLNKYGNLQGWGPMNPVGFLGSMTSPQVAQAMAKATYGYTGNLPAAKSLGRVVRAGMNKVGTTSQPDYFSETAKSYVGGFPGGGFLSSAPTAIASALTGVPVGQIGQTLSAIDTAAALNSLGITAHPEAPDDYANKDHDNWWWLNTGSA</sequence>
<dbReference type="EMBL" id="AP026708">
    <property type="protein sequence ID" value="BDQ33587.1"/>
    <property type="molecule type" value="Genomic_DNA"/>
</dbReference>
<keyword evidence="3" id="KW-1185">Reference proteome</keyword>